<dbReference type="GO" id="GO:0005262">
    <property type="term" value="F:calcium channel activity"/>
    <property type="evidence" value="ECO:0007669"/>
    <property type="project" value="TreeGrafter"/>
</dbReference>
<feature type="domain" description="EF-hand" evidence="3">
    <location>
        <begin position="359"/>
        <end position="394"/>
    </location>
</feature>
<dbReference type="EMBL" id="KV875102">
    <property type="protein sequence ID" value="OIW25414.1"/>
    <property type="molecule type" value="Genomic_DNA"/>
</dbReference>
<dbReference type="GO" id="GO:0016020">
    <property type="term" value="C:membrane"/>
    <property type="evidence" value="ECO:0007669"/>
    <property type="project" value="InterPro"/>
</dbReference>
<name>A0A1J7ID72_9PEZI</name>
<dbReference type="AlphaFoldDB" id="A0A1J7ID72"/>
<dbReference type="PANTHER" id="PTHR31323:SF14">
    <property type="entry name" value="MECHANOSENSITIVE ION CHANNEL PROTEIN MSY2"/>
    <property type="match status" value="1"/>
</dbReference>
<gene>
    <name evidence="4" type="ORF">CONLIGDRAFT_636461</name>
</gene>
<dbReference type="Pfam" id="PF25886">
    <property type="entry name" value="Msy1"/>
    <property type="match status" value="1"/>
</dbReference>
<dbReference type="PROSITE" id="PS00018">
    <property type="entry name" value="EF_HAND_1"/>
    <property type="match status" value="1"/>
</dbReference>
<evidence type="ECO:0000256" key="1">
    <source>
        <dbReference type="SAM" id="MobiDB-lite"/>
    </source>
</evidence>
<dbReference type="PROSITE" id="PS50222">
    <property type="entry name" value="EF_HAND_2"/>
    <property type="match status" value="1"/>
</dbReference>
<dbReference type="STRING" id="1408157.A0A1J7ID72"/>
<evidence type="ECO:0000256" key="2">
    <source>
        <dbReference type="SAM" id="Phobius"/>
    </source>
</evidence>
<feature type="transmembrane region" description="Helical" evidence="2">
    <location>
        <begin position="93"/>
        <end position="126"/>
    </location>
</feature>
<dbReference type="Pfam" id="PF00924">
    <property type="entry name" value="MS_channel_2nd"/>
    <property type="match status" value="1"/>
</dbReference>
<dbReference type="InParanoid" id="A0A1J7ID72"/>
<dbReference type="PANTHER" id="PTHR31323">
    <property type="entry name" value="MECHANOSENSITIVE ION CHANNEL PROTEIN MSY2"/>
    <property type="match status" value="1"/>
</dbReference>
<dbReference type="InterPro" id="IPR002048">
    <property type="entry name" value="EF_hand_dom"/>
</dbReference>
<feature type="transmembrane region" description="Helical" evidence="2">
    <location>
        <begin position="52"/>
        <end position="73"/>
    </location>
</feature>
<dbReference type="Proteomes" id="UP000182658">
    <property type="component" value="Unassembled WGS sequence"/>
</dbReference>
<keyword evidence="2" id="KW-0812">Transmembrane</keyword>
<reference evidence="4 5" key="1">
    <citation type="submission" date="2016-10" db="EMBL/GenBank/DDBJ databases">
        <title>Draft genome sequence of Coniochaeta ligniaria NRRL30616, a lignocellulolytic fungus for bioabatement of inhibitors in plant biomass hydrolysates.</title>
        <authorList>
            <consortium name="DOE Joint Genome Institute"/>
            <person name="Jimenez D.J."/>
            <person name="Hector R.E."/>
            <person name="Riley R."/>
            <person name="Sun H."/>
            <person name="Grigoriev I.V."/>
            <person name="Van Elsas J.D."/>
            <person name="Nichols N.N."/>
        </authorList>
    </citation>
    <scope>NUCLEOTIDE SEQUENCE [LARGE SCALE GENOMIC DNA]</scope>
    <source>
        <strain evidence="4 5">NRRL 30616</strain>
    </source>
</reference>
<feature type="transmembrane region" description="Helical" evidence="2">
    <location>
        <begin position="414"/>
        <end position="433"/>
    </location>
</feature>
<evidence type="ECO:0000313" key="4">
    <source>
        <dbReference type="EMBL" id="OIW25414.1"/>
    </source>
</evidence>
<keyword evidence="2" id="KW-0472">Membrane</keyword>
<sequence>MYASPTKGQDILSTAPQLDNSLDGKPNGLDDALEQATGSQYSVFAMNHVIWALRYIAVILVVGVPLAIPIILFRSDQELDDDESIEQRQYRQLVFYLFSWFLTCWLGFWASDALGLALPYIFRFVARYVNPAHQRYWRVMRVMRRPITIIGLVITAYISFTLLINENDLLAVNYREDVDPDTFGWDDTIDDVLEQCTLWAAFYLVEKIMIVYVTVHYHYRSNLTRIEHSKDMHNALMTLYDASVYLFPPGQGKFEDEDIIIRNATGAEHGEHRVRATSYLSRLGIDSYGMTSFFGNFMTSGTATKSHWLRPASTYAIVERALANPKSAAALAKRIWMSFVVVGKESLREEDIAEVLGPFRREEAQQIFKVLDENESGDIQLDEMVWTVVEAGRIRHAIFQNMHDIDHCINTFDWVALTMLAAVMVFFILVLYVPTIKTIQQTASLIIVGLGFAVGRTFNHFLTGCVFVFFDHPFDIGDRVEVFNRQANQSISLIVKRQSLLYTVFRRIDNFSDIQIANEQLSQKRIENVTRSGFNRQSIFMLIDFRTSFQDLMSLRKELEGFLKHPDNKCDYQPGLALSIVNVHELNRMELKCAFNHKSNWSNEPLRAARSMKFMCKLVSAIRRIQVGSPPPIGDERRPNYIVMMSDGEQNRKRLSKHTDDDDHTVGQADSAEKDEESKPVDLVFDAVGVQRGKQDPARSQAHFEEAERLARRAAREEAELAAEADAMTGLTKIPAVPPSNKSKHDAMSTGVDIDHYIAGSSTGLRAKSNSGAENMFHR</sequence>
<dbReference type="OrthoDB" id="544685at2759"/>
<feature type="transmembrane region" description="Helical" evidence="2">
    <location>
        <begin position="147"/>
        <end position="164"/>
    </location>
</feature>
<feature type="region of interest" description="Disordered" evidence="1">
    <location>
        <begin position="651"/>
        <end position="681"/>
    </location>
</feature>
<dbReference type="InterPro" id="IPR018247">
    <property type="entry name" value="EF_Hand_1_Ca_BS"/>
</dbReference>
<dbReference type="GO" id="GO:0006874">
    <property type="term" value="P:intracellular calcium ion homeostasis"/>
    <property type="evidence" value="ECO:0007669"/>
    <property type="project" value="TreeGrafter"/>
</dbReference>
<keyword evidence="5" id="KW-1185">Reference proteome</keyword>
<protein>
    <recommendedName>
        <fullName evidence="3">EF-hand domain-containing protein</fullName>
    </recommendedName>
</protein>
<evidence type="ECO:0000259" key="3">
    <source>
        <dbReference type="PROSITE" id="PS50222"/>
    </source>
</evidence>
<evidence type="ECO:0000313" key="5">
    <source>
        <dbReference type="Proteomes" id="UP000182658"/>
    </source>
</evidence>
<keyword evidence="2" id="KW-1133">Transmembrane helix</keyword>
<feature type="compositionally biased region" description="Basic and acidic residues" evidence="1">
    <location>
        <begin position="651"/>
        <end position="665"/>
    </location>
</feature>
<dbReference type="InterPro" id="IPR058650">
    <property type="entry name" value="Msy1/2-like"/>
</dbReference>
<dbReference type="InterPro" id="IPR006685">
    <property type="entry name" value="MscS_channel_2nd"/>
</dbReference>
<dbReference type="GO" id="GO:0005509">
    <property type="term" value="F:calcium ion binding"/>
    <property type="evidence" value="ECO:0007669"/>
    <property type="project" value="InterPro"/>
</dbReference>
<organism evidence="4 5">
    <name type="scientific">Coniochaeta ligniaria NRRL 30616</name>
    <dbReference type="NCBI Taxonomy" id="1408157"/>
    <lineage>
        <taxon>Eukaryota</taxon>
        <taxon>Fungi</taxon>
        <taxon>Dikarya</taxon>
        <taxon>Ascomycota</taxon>
        <taxon>Pezizomycotina</taxon>
        <taxon>Sordariomycetes</taxon>
        <taxon>Sordariomycetidae</taxon>
        <taxon>Coniochaetales</taxon>
        <taxon>Coniochaetaceae</taxon>
        <taxon>Coniochaeta</taxon>
    </lineage>
</organism>
<proteinExistence type="predicted"/>
<accession>A0A1J7ID72</accession>